<dbReference type="Gene3D" id="3.30.50.10">
    <property type="entry name" value="Erythroid Transcription Factor GATA-1, subunit A"/>
    <property type="match status" value="1"/>
</dbReference>
<dbReference type="UCSC" id="VC5.6">
    <property type="organism name" value="c. elegans"/>
</dbReference>
<evidence type="ECO:0000256" key="1">
    <source>
        <dbReference type="ARBA" id="ARBA00022723"/>
    </source>
</evidence>
<dbReference type="GO" id="GO:0043565">
    <property type="term" value="F:sequence-specific DNA binding"/>
    <property type="evidence" value="ECO:0007669"/>
    <property type="project" value="InterPro"/>
</dbReference>
<dbReference type="Proteomes" id="UP000001940">
    <property type="component" value="Chromosome V"/>
</dbReference>
<dbReference type="PROSITE" id="PS00031">
    <property type="entry name" value="NUCLEAR_REC_DBD_1"/>
    <property type="match status" value="1"/>
</dbReference>
<protein>
    <submittedName>
        <fullName evidence="12">Nuclear Hormone Receptor family</fullName>
    </submittedName>
</protein>
<dbReference type="EMBL" id="BX284605">
    <property type="protein sequence ID" value="CCD70080.1"/>
    <property type="molecule type" value="Genomic_DNA"/>
</dbReference>
<keyword evidence="13" id="KW-1185">Reference proteome</keyword>
<dbReference type="GeneID" id="4363091"/>
<keyword evidence="4 9" id="KW-0805">Transcription regulation</keyword>
<dbReference type="GO" id="GO:0005634">
    <property type="term" value="C:nucleus"/>
    <property type="evidence" value="ECO:0000318"/>
    <property type="project" value="GO_Central"/>
</dbReference>
<organism evidence="12 13">
    <name type="scientific">Caenorhabditis elegans</name>
    <dbReference type="NCBI Taxonomy" id="6239"/>
    <lineage>
        <taxon>Eukaryota</taxon>
        <taxon>Metazoa</taxon>
        <taxon>Ecdysozoa</taxon>
        <taxon>Nematoda</taxon>
        <taxon>Chromadorea</taxon>
        <taxon>Rhabditida</taxon>
        <taxon>Rhabditina</taxon>
        <taxon>Rhabditomorpha</taxon>
        <taxon>Rhabditoidea</taxon>
        <taxon>Rhabditidae</taxon>
        <taxon>Peloderinae</taxon>
        <taxon>Caenorhabditis</taxon>
    </lineage>
</organism>
<evidence type="ECO:0000313" key="13">
    <source>
        <dbReference type="Proteomes" id="UP000001940"/>
    </source>
</evidence>
<dbReference type="SMART" id="SM00430">
    <property type="entry name" value="HOLI"/>
    <property type="match status" value="1"/>
</dbReference>
<dbReference type="SMART" id="SM00399">
    <property type="entry name" value="ZnF_C4"/>
    <property type="match status" value="1"/>
</dbReference>
<evidence type="ECO:0000313" key="14">
    <source>
        <dbReference type="WormBase" id="VC5.6"/>
    </source>
</evidence>
<keyword evidence="5 9" id="KW-0238">DNA-binding</keyword>
<evidence type="ECO:0000256" key="6">
    <source>
        <dbReference type="ARBA" id="ARBA00023163"/>
    </source>
</evidence>
<evidence type="ECO:0000259" key="10">
    <source>
        <dbReference type="PROSITE" id="PS51030"/>
    </source>
</evidence>
<dbReference type="InterPro" id="IPR035500">
    <property type="entry name" value="NHR-like_dom_sf"/>
</dbReference>
<dbReference type="AlphaFoldDB" id="Q2V068"/>
<name>Q2V068_CAEEL</name>
<dbReference type="PRINTS" id="PR00047">
    <property type="entry name" value="STROIDFINGER"/>
</dbReference>
<dbReference type="GO" id="GO:0003700">
    <property type="term" value="F:DNA-binding transcription factor activity"/>
    <property type="evidence" value="ECO:0000318"/>
    <property type="project" value="GO_Central"/>
</dbReference>
<dbReference type="InterPro" id="IPR001628">
    <property type="entry name" value="Znf_hrmn_rcpt"/>
</dbReference>
<dbReference type="Pfam" id="PF00105">
    <property type="entry name" value="zf-C4"/>
    <property type="match status" value="1"/>
</dbReference>
<gene>
    <name evidence="12 14" type="primary">nhr-286</name>
    <name evidence="12" type="ORF">CELE_VC5.6</name>
    <name evidence="14" type="ORF">VC5.6</name>
</gene>
<dbReference type="RefSeq" id="NP_001041174.1">
    <property type="nucleotide sequence ID" value="NM_001047709.3"/>
</dbReference>
<dbReference type="PANTHER" id="PTHR46800">
    <property type="entry name" value="NUCLEAR HORMONE RECEPTOR FAMILY-RELATED-RELATED"/>
    <property type="match status" value="1"/>
</dbReference>
<evidence type="ECO:0000256" key="5">
    <source>
        <dbReference type="ARBA" id="ARBA00023125"/>
    </source>
</evidence>
<dbReference type="AGR" id="WB:WBGene00044699"/>
<dbReference type="Pfam" id="PF00104">
    <property type="entry name" value="Hormone_recep"/>
    <property type="match status" value="1"/>
</dbReference>
<dbReference type="Bgee" id="WBGene00044699">
    <property type="expression patterns" value="Expressed in embryo and 3 other cell types or tissues"/>
</dbReference>
<dbReference type="eggNOG" id="KOG3575">
    <property type="taxonomic scope" value="Eukaryota"/>
</dbReference>
<comment type="subcellular location">
    <subcellularLocation>
        <location evidence="9">Nucleus</location>
    </subcellularLocation>
</comment>
<accession>Q2V068</accession>
<reference evidence="12 13" key="1">
    <citation type="journal article" date="1998" name="Science">
        <title>Genome sequence of the nematode C. elegans: a platform for investigating biology.</title>
        <authorList>
            <consortium name="The C. elegans sequencing consortium"/>
            <person name="Sulson J.E."/>
            <person name="Waterston R."/>
        </authorList>
    </citation>
    <scope>NUCLEOTIDE SEQUENCE [LARGE SCALE GENOMIC DNA]</scope>
    <source>
        <strain evidence="12 13">Bristol N2</strain>
    </source>
</reference>
<keyword evidence="7 9" id="KW-0675">Receptor</keyword>
<dbReference type="CDD" id="cd06157">
    <property type="entry name" value="NR_LBD"/>
    <property type="match status" value="1"/>
</dbReference>
<keyword evidence="1 9" id="KW-0479">Metal-binding</keyword>
<proteinExistence type="inferred from homology"/>
<dbReference type="FunCoup" id="Q2V068">
    <property type="interactions" value="174"/>
</dbReference>
<dbReference type="InterPro" id="IPR000536">
    <property type="entry name" value="Nucl_hrmn_rcpt_lig-bd"/>
</dbReference>
<evidence type="ECO:0000256" key="9">
    <source>
        <dbReference type="RuleBase" id="RU004334"/>
    </source>
</evidence>
<dbReference type="KEGG" id="cel:CELE_VC5.6"/>
<feature type="domain" description="NR LBD" evidence="11">
    <location>
        <begin position="121"/>
        <end position="378"/>
    </location>
</feature>
<dbReference type="PROSITE" id="PS51843">
    <property type="entry name" value="NR_LBD"/>
    <property type="match status" value="1"/>
</dbReference>
<keyword evidence="6 9" id="KW-0804">Transcription</keyword>
<dbReference type="InterPro" id="IPR042936">
    <property type="entry name" value="Nhr-150"/>
</dbReference>
<dbReference type="GO" id="GO:0008270">
    <property type="term" value="F:zinc ion binding"/>
    <property type="evidence" value="ECO:0007669"/>
    <property type="project" value="UniProtKB-KW"/>
</dbReference>
<dbReference type="PaxDb" id="6239-VC5.6"/>
<evidence type="ECO:0000256" key="7">
    <source>
        <dbReference type="ARBA" id="ARBA00023170"/>
    </source>
</evidence>
<dbReference type="Gene3D" id="1.10.565.10">
    <property type="entry name" value="Retinoid X Receptor"/>
    <property type="match status" value="1"/>
</dbReference>
<dbReference type="PROSITE" id="PS51030">
    <property type="entry name" value="NUCLEAR_REC_DBD_2"/>
    <property type="match status" value="1"/>
</dbReference>
<dbReference type="GO" id="GO:0006357">
    <property type="term" value="P:regulation of transcription by RNA polymerase II"/>
    <property type="evidence" value="ECO:0000318"/>
    <property type="project" value="GO_Central"/>
</dbReference>
<dbReference type="OrthoDB" id="5781517at2759"/>
<evidence type="ECO:0000313" key="12">
    <source>
        <dbReference type="EMBL" id="CCD70080.1"/>
    </source>
</evidence>
<feature type="domain" description="Nuclear receptor" evidence="10">
    <location>
        <begin position="5"/>
        <end position="81"/>
    </location>
</feature>
<sequence length="386" mass="44904">MDITELECLVCKAPSTEPHYGADVCRACAAFFRRRVFSRFPATCDQLGSCEITGEREVRQCKACRMEKCLQIGMRISNVQSKRDKHDNDKLKKKDEVSEKALVPACYSKVSILPNELQCSSTYDYNNMRLKSLHLNFTEMLQIRKVRFPKRRATKTLHHAEALTIFRKDVRLVVDWINHTFPEFSRVLEPDQQRILFRNFYMKWTVFEPAYLAVLLGKPDTYHLPTGDIVDEVGVYYTRHLCTPTSYSLDEVSRIFSPYWADFRKTLVDPVIDAKLSIHEFLLLCAICLFDIGLDYQSDDCIEFCQTIRQELFRELNAVCKQLCSSNSEDYCFRFSKNMLLLPSIQRGIDVLEEELQLGGLYKLIATRTDDWYSMVDGPNFKKNEG</sequence>
<evidence type="ECO:0000256" key="8">
    <source>
        <dbReference type="ARBA" id="ARBA00023242"/>
    </source>
</evidence>
<dbReference type="SUPFAM" id="SSF57716">
    <property type="entry name" value="Glucocorticoid receptor-like (DNA-binding domain)"/>
    <property type="match status" value="1"/>
</dbReference>
<dbReference type="HOGENOM" id="CLU_007368_1_0_1"/>
<dbReference type="CTD" id="4363091"/>
<keyword evidence="3 9" id="KW-0862">Zinc</keyword>
<dbReference type="OMA" id="PACYSKV"/>
<keyword evidence="2 9" id="KW-0863">Zinc-finger</keyword>
<dbReference type="PANTHER" id="PTHR46800:SF3">
    <property type="entry name" value="NUCLEAR HORMONE RECEPTOR FAMILY"/>
    <property type="match status" value="1"/>
</dbReference>
<evidence type="ECO:0000256" key="3">
    <source>
        <dbReference type="ARBA" id="ARBA00022833"/>
    </source>
</evidence>
<comment type="similarity">
    <text evidence="9">Belongs to the nuclear hormone receptor family.</text>
</comment>
<dbReference type="SMR" id="Q2V068"/>
<dbReference type="PhylomeDB" id="Q2V068"/>
<evidence type="ECO:0000256" key="4">
    <source>
        <dbReference type="ARBA" id="ARBA00023015"/>
    </source>
</evidence>
<dbReference type="InterPro" id="IPR013088">
    <property type="entry name" value="Znf_NHR/GATA"/>
</dbReference>
<evidence type="ECO:0000259" key="11">
    <source>
        <dbReference type="PROSITE" id="PS51843"/>
    </source>
</evidence>
<keyword evidence="8 9" id="KW-0539">Nucleus</keyword>
<dbReference type="SUPFAM" id="SSF48508">
    <property type="entry name" value="Nuclear receptor ligand-binding domain"/>
    <property type="match status" value="1"/>
</dbReference>
<dbReference type="InParanoid" id="Q2V068"/>
<evidence type="ECO:0000256" key="2">
    <source>
        <dbReference type="ARBA" id="ARBA00022771"/>
    </source>
</evidence>
<dbReference type="WormBase" id="VC5.6">
    <property type="protein sequence ID" value="CE39522"/>
    <property type="gene ID" value="WBGene00044699"/>
    <property type="gene designation" value="nhr-286"/>
</dbReference>